<dbReference type="InterPro" id="IPR050300">
    <property type="entry name" value="GDXG_lipolytic_enzyme"/>
</dbReference>
<organism evidence="3 4">
    <name type="scientific">Streptacidiphilus cavernicola</name>
    <dbReference type="NCBI Taxonomy" id="3342716"/>
    <lineage>
        <taxon>Bacteria</taxon>
        <taxon>Bacillati</taxon>
        <taxon>Actinomycetota</taxon>
        <taxon>Actinomycetes</taxon>
        <taxon>Kitasatosporales</taxon>
        <taxon>Streptomycetaceae</taxon>
        <taxon>Streptacidiphilus</taxon>
    </lineage>
</organism>
<dbReference type="EMBL" id="JBHFAB010000030">
    <property type="protein sequence ID" value="MFC1420826.1"/>
    <property type="molecule type" value="Genomic_DNA"/>
</dbReference>
<dbReference type="PANTHER" id="PTHR48081:SF13">
    <property type="entry name" value="ALPHA_BETA HYDROLASE"/>
    <property type="match status" value="1"/>
</dbReference>
<name>A0ABV6W4A0_9ACTN</name>
<evidence type="ECO:0000256" key="1">
    <source>
        <dbReference type="ARBA" id="ARBA00022801"/>
    </source>
</evidence>
<evidence type="ECO:0000313" key="3">
    <source>
        <dbReference type="EMBL" id="MFC1420826.1"/>
    </source>
</evidence>
<dbReference type="Gene3D" id="3.40.50.1820">
    <property type="entry name" value="alpha/beta hydrolase"/>
    <property type="match status" value="1"/>
</dbReference>
<dbReference type="Pfam" id="PF20434">
    <property type="entry name" value="BD-FAE"/>
    <property type="match status" value="1"/>
</dbReference>
<dbReference type="InterPro" id="IPR049492">
    <property type="entry name" value="BD-FAE-like_dom"/>
</dbReference>
<dbReference type="Proteomes" id="UP001592531">
    <property type="component" value="Unassembled WGS sequence"/>
</dbReference>
<evidence type="ECO:0000313" key="4">
    <source>
        <dbReference type="Proteomes" id="UP001592531"/>
    </source>
</evidence>
<dbReference type="PANTHER" id="PTHR48081">
    <property type="entry name" value="AB HYDROLASE SUPERFAMILY PROTEIN C4A8.06C"/>
    <property type="match status" value="1"/>
</dbReference>
<protein>
    <submittedName>
        <fullName evidence="3">Alpha/beta hydrolase fold domain-containing protein</fullName>
    </submittedName>
</protein>
<gene>
    <name evidence="3" type="ORF">ACEZDE_29895</name>
</gene>
<dbReference type="InterPro" id="IPR029058">
    <property type="entry name" value="AB_hydrolase_fold"/>
</dbReference>
<evidence type="ECO:0000259" key="2">
    <source>
        <dbReference type="Pfam" id="PF20434"/>
    </source>
</evidence>
<dbReference type="RefSeq" id="WP_380542833.1">
    <property type="nucleotide sequence ID" value="NZ_JBHFAB010000030.1"/>
</dbReference>
<feature type="domain" description="BD-FAE-like" evidence="2">
    <location>
        <begin position="36"/>
        <end position="228"/>
    </location>
</feature>
<sequence>MDPFLPPVKPRTTPTGGLVYEGISFSLPQGYRPLLLDLHLPEGTSGPVPVVVWIHGGAFWSGDRRYLPDTVAPGAVFEALLEAGIAVATIDYRLSGEARFPAQLDDVQAALAYLRTFADTLGLDLSRLGIWGESAGATLAALAALSSEGVSAAVLWYPATDLTAMAPENPDGPIGRLLGGASAQLPESAVQASPLTQVSEAAPPFLLLHGTADKQLPPRHSESLHAKLLEAGARSTYLPVPDAGHCFVGCPDVPALIDTSVAFLAQELTAGALD</sequence>
<comment type="caution">
    <text evidence="3">The sequence shown here is derived from an EMBL/GenBank/DDBJ whole genome shotgun (WGS) entry which is preliminary data.</text>
</comment>
<dbReference type="SUPFAM" id="SSF53474">
    <property type="entry name" value="alpha/beta-Hydrolases"/>
    <property type="match status" value="1"/>
</dbReference>
<keyword evidence="4" id="KW-1185">Reference proteome</keyword>
<keyword evidence="1 3" id="KW-0378">Hydrolase</keyword>
<accession>A0ABV6W4A0</accession>
<proteinExistence type="predicted"/>
<dbReference type="GO" id="GO:0016787">
    <property type="term" value="F:hydrolase activity"/>
    <property type="evidence" value="ECO:0007669"/>
    <property type="project" value="UniProtKB-KW"/>
</dbReference>
<reference evidence="3 4" key="1">
    <citation type="submission" date="2024-09" db="EMBL/GenBank/DDBJ databases">
        <authorList>
            <person name="Lee S.D."/>
        </authorList>
    </citation>
    <scope>NUCLEOTIDE SEQUENCE [LARGE SCALE GENOMIC DNA]</scope>
    <source>
        <strain evidence="3 4">N8-3</strain>
    </source>
</reference>